<evidence type="ECO:0000259" key="2">
    <source>
        <dbReference type="Pfam" id="PF04909"/>
    </source>
</evidence>
<reference evidence="3 4" key="1">
    <citation type="submission" date="2021-01" db="EMBL/GenBank/DDBJ databases">
        <title>Carboxyliciviraga sp.nov., isolated from coastal sediments.</title>
        <authorList>
            <person name="Lu D."/>
            <person name="Zhang T."/>
        </authorList>
    </citation>
    <scope>NUCLEOTIDE SEQUENCE [LARGE SCALE GENOMIC DNA]</scope>
    <source>
        <strain evidence="3 4">N1Y132</strain>
    </source>
</reference>
<feature type="domain" description="Amidohydrolase-related" evidence="2">
    <location>
        <begin position="115"/>
        <end position="352"/>
    </location>
</feature>
<comment type="caution">
    <text evidence="3">The sequence shown here is derived from an EMBL/GenBank/DDBJ whole genome shotgun (WGS) entry which is preliminary data.</text>
</comment>
<protein>
    <submittedName>
        <fullName evidence="3">Amidohydrolase family protein</fullName>
    </submittedName>
</protein>
<dbReference type="SUPFAM" id="SSF51556">
    <property type="entry name" value="Metallo-dependent hydrolases"/>
    <property type="match status" value="1"/>
</dbReference>
<dbReference type="Pfam" id="PF04909">
    <property type="entry name" value="Amidohydro_2"/>
    <property type="match status" value="1"/>
</dbReference>
<keyword evidence="4" id="KW-1185">Reference proteome</keyword>
<sequence length="358" mass="42041">MIYNSHIHTFKDADIPRGFLPLGLVRLLSTKPGFKVISRILNNINPFSDNDAFDRYVKFVELGRLGSQEAIFKECQRFYPRNSKFGVLAMDMAFMGAGKVPRAYIEQLRELGELKQKHPLVIPFVHIDPRREAYMDILKQCVEEWGFRGVKIYPPLGYFPYDERMYPVYEYCQHHALPIITHCSPFNPVHFKGKKKELKKLLEKSRDSIDTRGMSRKVMCSQFTNPLNWEHVMADFPELKICLGHFGSSHYWDEFLDNPGDKDNWFLIIKEMIEKYPNLYSDISFTLNEQAFFPLLKILLQDKAIRSKVLFGSDYYMVETEASERRFSIDLRAYLGEEDFMTIAKDNPEVFFQTKLDD</sequence>
<evidence type="ECO:0000256" key="1">
    <source>
        <dbReference type="ARBA" id="ARBA00023239"/>
    </source>
</evidence>
<dbReference type="PANTHER" id="PTHR21240:SF19">
    <property type="entry name" value="CATALYTIC_ HYDROLASE"/>
    <property type="match status" value="1"/>
</dbReference>
<dbReference type="EMBL" id="JAENRR010000002">
    <property type="protein sequence ID" value="MBK3516003.1"/>
    <property type="molecule type" value="Genomic_DNA"/>
</dbReference>
<dbReference type="Gene3D" id="3.20.20.140">
    <property type="entry name" value="Metal-dependent hydrolases"/>
    <property type="match status" value="1"/>
</dbReference>
<name>A0ABS1HEF2_9BACT</name>
<proteinExistence type="predicted"/>
<evidence type="ECO:0000313" key="3">
    <source>
        <dbReference type="EMBL" id="MBK3516003.1"/>
    </source>
</evidence>
<dbReference type="InterPro" id="IPR032465">
    <property type="entry name" value="ACMSD"/>
</dbReference>
<dbReference type="PANTHER" id="PTHR21240">
    <property type="entry name" value="2-AMINO-3-CARBOXYLMUCONATE-6-SEMIALDEHYDE DECARBOXYLASE"/>
    <property type="match status" value="1"/>
</dbReference>
<dbReference type="RefSeq" id="WP_200463235.1">
    <property type="nucleotide sequence ID" value="NZ_JAENRR010000002.1"/>
</dbReference>
<accession>A0ABS1HEF2</accession>
<gene>
    <name evidence="3" type="ORF">JIV24_01540</name>
</gene>
<organism evidence="3 4">
    <name type="scientific">Carboxylicivirga marina</name>
    <dbReference type="NCBI Taxonomy" id="2800988"/>
    <lineage>
        <taxon>Bacteria</taxon>
        <taxon>Pseudomonadati</taxon>
        <taxon>Bacteroidota</taxon>
        <taxon>Bacteroidia</taxon>
        <taxon>Marinilabiliales</taxon>
        <taxon>Marinilabiliaceae</taxon>
        <taxon>Carboxylicivirga</taxon>
    </lineage>
</organism>
<dbReference type="InterPro" id="IPR032466">
    <property type="entry name" value="Metal_Hydrolase"/>
</dbReference>
<dbReference type="Proteomes" id="UP000605676">
    <property type="component" value="Unassembled WGS sequence"/>
</dbReference>
<evidence type="ECO:0000313" key="4">
    <source>
        <dbReference type="Proteomes" id="UP000605676"/>
    </source>
</evidence>
<dbReference type="InterPro" id="IPR006680">
    <property type="entry name" value="Amidohydro-rel"/>
</dbReference>
<keyword evidence="1" id="KW-0456">Lyase</keyword>